<dbReference type="Proteomes" id="UP000249886">
    <property type="component" value="Unassembled WGS sequence"/>
</dbReference>
<sequence length="149" mass="17252">MSNQSTIPINTYCYITIFVCHYDSLAAAKERYQERLFTTTRCGYDIVFASEQVLDLGHVDYMFESLLSELIGFDEPPSEAEKKNYSTFTLTTIVNIPERSESGIDDLWFYVMNLLELDYVHEFPAVFPSRTRLIHMTPSGYEDPECEDV</sequence>
<gene>
    <name evidence="1" type="ORF">NCTC10254_00816</name>
</gene>
<name>A0A6H9XEA0_9CORY</name>
<reference evidence="1 2" key="1">
    <citation type="submission" date="2018-06" db="EMBL/GenBank/DDBJ databases">
        <authorList>
            <consortium name="Pathogen Informatics"/>
            <person name="Doyle S."/>
        </authorList>
    </citation>
    <scope>NUCLEOTIDE SEQUENCE [LARGE SCALE GENOMIC DNA]</scope>
    <source>
        <strain evidence="1 2">NCTC10254</strain>
    </source>
</reference>
<dbReference type="RefSeq" id="WP_005526850.1">
    <property type="nucleotide sequence ID" value="NZ_CP050134.2"/>
</dbReference>
<proteinExistence type="predicted"/>
<comment type="caution">
    <text evidence="1">The sequence shown here is derived from an EMBL/GenBank/DDBJ whole genome shotgun (WGS) entry which is preliminary data.</text>
</comment>
<dbReference type="GeneID" id="84574746"/>
<evidence type="ECO:0000313" key="2">
    <source>
        <dbReference type="Proteomes" id="UP000249886"/>
    </source>
</evidence>
<dbReference type="EMBL" id="UARK01000001">
    <property type="protein sequence ID" value="SPW24437.1"/>
    <property type="molecule type" value="Genomic_DNA"/>
</dbReference>
<accession>A0A6H9XEA0</accession>
<organism evidence="1 2">
    <name type="scientific">Corynebacterium matruchotii</name>
    <dbReference type="NCBI Taxonomy" id="43768"/>
    <lineage>
        <taxon>Bacteria</taxon>
        <taxon>Bacillati</taxon>
        <taxon>Actinomycetota</taxon>
        <taxon>Actinomycetes</taxon>
        <taxon>Mycobacteriales</taxon>
        <taxon>Corynebacteriaceae</taxon>
        <taxon>Corynebacterium</taxon>
    </lineage>
</organism>
<evidence type="ECO:0000313" key="1">
    <source>
        <dbReference type="EMBL" id="SPW24437.1"/>
    </source>
</evidence>
<dbReference type="AlphaFoldDB" id="A0A6H9XEA0"/>
<protein>
    <submittedName>
        <fullName evidence="1">Uncharacterized protein</fullName>
    </submittedName>
</protein>